<organism evidence="1 2">
    <name type="scientific">Alkalilimnicola ehrlichii (strain ATCC BAA-1101 / DSM 17681 / MLHE-1)</name>
    <dbReference type="NCBI Taxonomy" id="187272"/>
    <lineage>
        <taxon>Bacteria</taxon>
        <taxon>Pseudomonadati</taxon>
        <taxon>Pseudomonadota</taxon>
        <taxon>Gammaproteobacteria</taxon>
        <taxon>Chromatiales</taxon>
        <taxon>Ectothiorhodospiraceae</taxon>
        <taxon>Alkalilimnicola</taxon>
    </lineage>
</organism>
<evidence type="ECO:0000313" key="1">
    <source>
        <dbReference type="EMBL" id="ABI57145.1"/>
    </source>
</evidence>
<dbReference type="AlphaFoldDB" id="Q0A7P2"/>
<protein>
    <submittedName>
        <fullName evidence="1">Uncharacterized protein</fullName>
    </submittedName>
</protein>
<accession>Q0A7P2</accession>
<dbReference type="OrthoDB" id="5566524at2"/>
<dbReference type="HOGENOM" id="CLU_072067_1_0_6"/>
<keyword evidence="2" id="KW-1185">Reference proteome</keyword>
<dbReference type="Pfam" id="PF10972">
    <property type="entry name" value="CsiV"/>
    <property type="match status" value="1"/>
</dbReference>
<dbReference type="Proteomes" id="UP000001962">
    <property type="component" value="Chromosome"/>
</dbReference>
<proteinExistence type="predicted"/>
<dbReference type="eggNOG" id="ENOG503360G">
    <property type="taxonomic scope" value="Bacteria"/>
</dbReference>
<sequence length="222" mass="25101">MQTPRPHATPSRRTGWAVPGLLALLLSLVGGTALLLPGTVAAEQQYDVELIIFRQWEARGDDAEAWPLSVGAPHFGRWQPLGARGFQRLSGNQLRLHGARQRLEQSDAYDPLLHIGWRQEGLPRNRSVAVPLPPAWMPPQAPEEWAPSLEPQRLYGLVRVYRERFLHAVIDLRYRRDTGDRDALLPAGAVHALQQSRRMRSDELHYLDHPVLGVLIQIRPVD</sequence>
<dbReference type="RefSeq" id="WP_011629539.1">
    <property type="nucleotide sequence ID" value="NC_008340.1"/>
</dbReference>
<dbReference type="EMBL" id="CP000453">
    <property type="protein sequence ID" value="ABI57145.1"/>
    <property type="molecule type" value="Genomic_DNA"/>
</dbReference>
<evidence type="ECO:0000313" key="2">
    <source>
        <dbReference type="Proteomes" id="UP000001962"/>
    </source>
</evidence>
<dbReference type="InterPro" id="IPR021241">
    <property type="entry name" value="CsiV"/>
</dbReference>
<dbReference type="KEGG" id="aeh:Mlg_1801"/>
<reference evidence="2" key="1">
    <citation type="submission" date="2006-08" db="EMBL/GenBank/DDBJ databases">
        <title>Complete sequence of Alkalilimnicola ehrilichei MLHE-1.</title>
        <authorList>
            <person name="Copeland A."/>
            <person name="Lucas S."/>
            <person name="Lapidus A."/>
            <person name="Barry K."/>
            <person name="Detter J.C."/>
            <person name="Glavina del Rio T."/>
            <person name="Hammon N."/>
            <person name="Israni S."/>
            <person name="Dalin E."/>
            <person name="Tice H."/>
            <person name="Pitluck S."/>
            <person name="Sims D."/>
            <person name="Brettin T."/>
            <person name="Bruce D."/>
            <person name="Han C."/>
            <person name="Tapia R."/>
            <person name="Gilna P."/>
            <person name="Schmutz J."/>
            <person name="Larimer F."/>
            <person name="Land M."/>
            <person name="Hauser L."/>
            <person name="Kyrpides N."/>
            <person name="Mikhailova N."/>
            <person name="Oremland R.S."/>
            <person name="Hoeft S.E."/>
            <person name="Switzer-Blum J."/>
            <person name="Kulp T."/>
            <person name="King G."/>
            <person name="Tabita R."/>
            <person name="Witte B."/>
            <person name="Santini J.M."/>
            <person name="Basu P."/>
            <person name="Hollibaugh J.T."/>
            <person name="Xie G."/>
            <person name="Stolz J.F."/>
            <person name="Richardson P."/>
        </authorList>
    </citation>
    <scope>NUCLEOTIDE SEQUENCE [LARGE SCALE GENOMIC DNA]</scope>
    <source>
        <strain evidence="2">ATCC BAA-1101 / DSM 17681 / MLHE-1</strain>
    </source>
</reference>
<gene>
    <name evidence="1" type="ordered locus">Mlg_1801</name>
</gene>
<name>Q0A7P2_ALKEH</name>